<gene>
    <name evidence="1" type="ORF">GCM10020369_11230</name>
</gene>
<dbReference type="InterPro" id="IPR023393">
    <property type="entry name" value="START-like_dom_sf"/>
</dbReference>
<protein>
    <recommendedName>
        <fullName evidence="3">SRPBCC domain-containing protein</fullName>
    </recommendedName>
</protein>
<comment type="caution">
    <text evidence="1">The sequence shown here is derived from an EMBL/GenBank/DDBJ whole genome shotgun (WGS) entry which is preliminary data.</text>
</comment>
<accession>A0ABP6SSP9</accession>
<evidence type="ECO:0000313" key="1">
    <source>
        <dbReference type="EMBL" id="GAA3383828.1"/>
    </source>
</evidence>
<evidence type="ECO:0008006" key="3">
    <source>
        <dbReference type="Google" id="ProtNLM"/>
    </source>
</evidence>
<proteinExistence type="predicted"/>
<keyword evidence="2" id="KW-1185">Reference proteome</keyword>
<evidence type="ECO:0000313" key="2">
    <source>
        <dbReference type="Proteomes" id="UP001501676"/>
    </source>
</evidence>
<sequence length="212" mass="23662">MPETYRWDGTLPADTATTWDAVTRHTAGWQWHIEYEPRLGGTERGLTPNGGTVTAWQPGRHFRTRAEGADGWFNELDLRLEDGGDQGTHLHLTHTSSDLADDLQYAQCAAHTNFYLHSLEAYLRWFAGRDPQSVEVNVPGSFAEVCDRIGARGNVYYRTLNFLGLRDDDTIVRVFGRDVWGDAVGVSVHSFTEGAGAAEWRAWAEGLAPVRV</sequence>
<dbReference type="RefSeq" id="WP_345726879.1">
    <property type="nucleotide sequence ID" value="NZ_BAAAYN010000006.1"/>
</dbReference>
<dbReference type="SUPFAM" id="SSF55961">
    <property type="entry name" value="Bet v1-like"/>
    <property type="match status" value="1"/>
</dbReference>
<name>A0ABP6SSP9_9ACTN</name>
<dbReference type="Proteomes" id="UP001501676">
    <property type="component" value="Unassembled WGS sequence"/>
</dbReference>
<reference evidence="2" key="1">
    <citation type="journal article" date="2019" name="Int. J. Syst. Evol. Microbiol.">
        <title>The Global Catalogue of Microorganisms (GCM) 10K type strain sequencing project: providing services to taxonomists for standard genome sequencing and annotation.</title>
        <authorList>
            <consortium name="The Broad Institute Genomics Platform"/>
            <consortium name="The Broad Institute Genome Sequencing Center for Infectious Disease"/>
            <person name="Wu L."/>
            <person name="Ma J."/>
        </authorList>
    </citation>
    <scope>NUCLEOTIDE SEQUENCE [LARGE SCALE GENOMIC DNA]</scope>
    <source>
        <strain evidence="2">JCM 9458</strain>
    </source>
</reference>
<organism evidence="1 2">
    <name type="scientific">Cryptosporangium minutisporangium</name>
    <dbReference type="NCBI Taxonomy" id="113569"/>
    <lineage>
        <taxon>Bacteria</taxon>
        <taxon>Bacillati</taxon>
        <taxon>Actinomycetota</taxon>
        <taxon>Actinomycetes</taxon>
        <taxon>Cryptosporangiales</taxon>
        <taxon>Cryptosporangiaceae</taxon>
        <taxon>Cryptosporangium</taxon>
    </lineage>
</organism>
<dbReference type="Gene3D" id="3.30.530.20">
    <property type="match status" value="1"/>
</dbReference>
<dbReference type="EMBL" id="BAAAYN010000006">
    <property type="protein sequence ID" value="GAA3383828.1"/>
    <property type="molecule type" value="Genomic_DNA"/>
</dbReference>